<keyword evidence="1" id="KW-0812">Transmembrane</keyword>
<evidence type="ECO:0000313" key="2">
    <source>
        <dbReference type="EMBL" id="MBF8190709.1"/>
    </source>
</evidence>
<dbReference type="RefSeq" id="WP_195899628.1">
    <property type="nucleotide sequence ID" value="NZ_JADOGI010000132.1"/>
</dbReference>
<comment type="caution">
    <text evidence="2">The sequence shown here is derived from an EMBL/GenBank/DDBJ whole genome shotgun (WGS) entry which is preliminary data.</text>
</comment>
<feature type="transmembrane region" description="Helical" evidence="1">
    <location>
        <begin position="142"/>
        <end position="160"/>
    </location>
</feature>
<dbReference type="AlphaFoldDB" id="A0A931AI17"/>
<keyword evidence="1" id="KW-0472">Membrane</keyword>
<accession>A0A931AI17</accession>
<keyword evidence="1" id="KW-1133">Transmembrane helix</keyword>
<protein>
    <submittedName>
        <fullName evidence="2">Uncharacterized protein</fullName>
    </submittedName>
</protein>
<feature type="transmembrane region" description="Helical" evidence="1">
    <location>
        <begin position="20"/>
        <end position="43"/>
    </location>
</feature>
<dbReference type="Proteomes" id="UP000605361">
    <property type="component" value="Unassembled WGS sequence"/>
</dbReference>
<feature type="transmembrane region" description="Helical" evidence="1">
    <location>
        <begin position="85"/>
        <end position="103"/>
    </location>
</feature>
<name>A0A931AI17_9ACTN</name>
<proteinExistence type="predicted"/>
<evidence type="ECO:0000313" key="3">
    <source>
        <dbReference type="Proteomes" id="UP000605361"/>
    </source>
</evidence>
<dbReference type="EMBL" id="JADOGI010000132">
    <property type="protein sequence ID" value="MBF8190709.1"/>
    <property type="molecule type" value="Genomic_DNA"/>
</dbReference>
<sequence>MIESPLHPPLAVEEPGRRIVLAGLVGIILPIGLLAWVWLWLMVNLFPERCGHFGCFGYLFQAWEIGRWVAALLAWPLLYLLRVRPAWPVAMLAAFFLSALWSLGEALFTRRFGVSLTLILYSGVIAFPLAARMAMPRVSHRLLIWVIGLFLALHTYAILLHE</sequence>
<feature type="transmembrane region" description="Helical" evidence="1">
    <location>
        <begin position="55"/>
        <end position="79"/>
    </location>
</feature>
<organism evidence="2 3">
    <name type="scientific">Nonomuraea cypriaca</name>
    <dbReference type="NCBI Taxonomy" id="1187855"/>
    <lineage>
        <taxon>Bacteria</taxon>
        <taxon>Bacillati</taxon>
        <taxon>Actinomycetota</taxon>
        <taxon>Actinomycetes</taxon>
        <taxon>Streptosporangiales</taxon>
        <taxon>Streptosporangiaceae</taxon>
        <taxon>Nonomuraea</taxon>
    </lineage>
</organism>
<reference evidence="2" key="1">
    <citation type="submission" date="2020-11" db="EMBL/GenBank/DDBJ databases">
        <title>Whole-genome analyses of Nonomuraea sp. K274.</title>
        <authorList>
            <person name="Veyisoglu A."/>
        </authorList>
    </citation>
    <scope>NUCLEOTIDE SEQUENCE</scope>
    <source>
        <strain evidence="2">K274</strain>
    </source>
</reference>
<feature type="transmembrane region" description="Helical" evidence="1">
    <location>
        <begin position="112"/>
        <end position="130"/>
    </location>
</feature>
<gene>
    <name evidence="2" type="ORF">ITP53_34365</name>
</gene>
<keyword evidence="3" id="KW-1185">Reference proteome</keyword>
<evidence type="ECO:0000256" key="1">
    <source>
        <dbReference type="SAM" id="Phobius"/>
    </source>
</evidence>